<dbReference type="KEGG" id="gce:KYE46_00130"/>
<comment type="similarity">
    <text evidence="4">Belongs to the RecO family.</text>
</comment>
<dbReference type="PANTHER" id="PTHR33991:SF1">
    <property type="entry name" value="DNA REPAIR PROTEIN RECO"/>
    <property type="match status" value="1"/>
</dbReference>
<keyword evidence="1 4" id="KW-0227">DNA damage</keyword>
<evidence type="ECO:0000313" key="6">
    <source>
        <dbReference type="EMBL" id="QXT39706.1"/>
    </source>
</evidence>
<accession>A0A8F6TXV9</accession>
<comment type="function">
    <text evidence="4">Involved in DNA repair and RecF pathway recombination.</text>
</comment>
<evidence type="ECO:0000256" key="3">
    <source>
        <dbReference type="ARBA" id="ARBA00023204"/>
    </source>
</evidence>
<dbReference type="HAMAP" id="MF_00201">
    <property type="entry name" value="RecO"/>
    <property type="match status" value="1"/>
</dbReference>
<keyword evidence="2 4" id="KW-0233">DNA recombination</keyword>
<evidence type="ECO:0000256" key="4">
    <source>
        <dbReference type="HAMAP-Rule" id="MF_00201"/>
    </source>
</evidence>
<dbReference type="Proteomes" id="UP000825009">
    <property type="component" value="Chromosome"/>
</dbReference>
<dbReference type="GO" id="GO:0006302">
    <property type="term" value="P:double-strand break repair"/>
    <property type="evidence" value="ECO:0007669"/>
    <property type="project" value="TreeGrafter"/>
</dbReference>
<dbReference type="Pfam" id="PF11967">
    <property type="entry name" value="RecO_N"/>
    <property type="match status" value="1"/>
</dbReference>
<dbReference type="InterPro" id="IPR003717">
    <property type="entry name" value="RecO"/>
</dbReference>
<protein>
    <recommendedName>
        <fullName evidence="4">DNA repair protein RecO</fullName>
    </recommendedName>
    <alternativeName>
        <fullName evidence="4">Recombination protein O</fullName>
    </alternativeName>
</protein>
<evidence type="ECO:0000256" key="1">
    <source>
        <dbReference type="ARBA" id="ARBA00022763"/>
    </source>
</evidence>
<name>A0A8F6TXV9_9RHOB</name>
<dbReference type="InterPro" id="IPR022572">
    <property type="entry name" value="DNA_rep/recomb_RecO_N"/>
</dbReference>
<dbReference type="RefSeq" id="WP_219002546.1">
    <property type="nucleotide sequence ID" value="NZ_CP079194.1"/>
</dbReference>
<evidence type="ECO:0000256" key="2">
    <source>
        <dbReference type="ARBA" id="ARBA00023172"/>
    </source>
</evidence>
<dbReference type="GO" id="GO:0043590">
    <property type="term" value="C:bacterial nucleoid"/>
    <property type="evidence" value="ECO:0007669"/>
    <property type="project" value="TreeGrafter"/>
</dbReference>
<sequence>MDWRADGILLAVRRHGEASAILELFTEEHGRHAGVVRGGASRKMAPLLQVGAQLDATWRARLSDHLGSYTVELKHGRAADVMEDRVALAGLSSVCALLAFTLPERAAYPGLYARTIAVLDGLGADRWAEAYLGWEMALLTEMGFGLDLSQCAVSGVTQDLAYISPRTGRAVSRAAAGEWAERLLPLSPAMEGMSRGLPDVIEGLEVTGHFLAAHLAPSLGDRKLPAARKRLLDALARKATEDSPS</sequence>
<dbReference type="Pfam" id="PF02565">
    <property type="entry name" value="RecO_C"/>
    <property type="match status" value="1"/>
</dbReference>
<gene>
    <name evidence="4 6" type="primary">recO</name>
    <name evidence="6" type="ORF">KYE46_00130</name>
</gene>
<dbReference type="PANTHER" id="PTHR33991">
    <property type="entry name" value="DNA REPAIR PROTEIN RECO"/>
    <property type="match status" value="1"/>
</dbReference>
<dbReference type="EMBL" id="CP079194">
    <property type="protein sequence ID" value="QXT39706.1"/>
    <property type="molecule type" value="Genomic_DNA"/>
</dbReference>
<organism evidence="6 7">
    <name type="scientific">Gymnodinialimonas ceratoperidinii</name>
    <dbReference type="NCBI Taxonomy" id="2856823"/>
    <lineage>
        <taxon>Bacteria</taxon>
        <taxon>Pseudomonadati</taxon>
        <taxon>Pseudomonadota</taxon>
        <taxon>Alphaproteobacteria</taxon>
        <taxon>Rhodobacterales</taxon>
        <taxon>Paracoccaceae</taxon>
        <taxon>Gymnodinialimonas</taxon>
    </lineage>
</organism>
<dbReference type="GO" id="GO:0006310">
    <property type="term" value="P:DNA recombination"/>
    <property type="evidence" value="ECO:0007669"/>
    <property type="project" value="UniProtKB-UniRule"/>
</dbReference>
<dbReference type="NCBIfam" id="TIGR00613">
    <property type="entry name" value="reco"/>
    <property type="match status" value="1"/>
</dbReference>
<dbReference type="AlphaFoldDB" id="A0A8F6TXV9"/>
<keyword evidence="3 4" id="KW-0234">DNA repair</keyword>
<evidence type="ECO:0000313" key="7">
    <source>
        <dbReference type="Proteomes" id="UP000825009"/>
    </source>
</evidence>
<evidence type="ECO:0000259" key="5">
    <source>
        <dbReference type="Pfam" id="PF11967"/>
    </source>
</evidence>
<proteinExistence type="inferred from homology"/>
<feature type="domain" description="DNA replication/recombination mediator RecO N-terminal" evidence="5">
    <location>
        <begin position="1"/>
        <end position="73"/>
    </location>
</feature>
<keyword evidence="7" id="KW-1185">Reference proteome</keyword>
<reference evidence="6 7" key="1">
    <citation type="submission" date="2021-07" db="EMBL/GenBank/DDBJ databases">
        <title>A novel Jannaschia species isolated from marine dinoflagellate Ceratoperidinium margalefii.</title>
        <authorList>
            <person name="Jiang Y."/>
            <person name="Li Z."/>
        </authorList>
    </citation>
    <scope>NUCLEOTIDE SEQUENCE [LARGE SCALE GENOMIC DNA]</scope>
    <source>
        <strain evidence="6 7">J12C1-MA-4</strain>
    </source>
</reference>